<keyword evidence="4" id="KW-1185">Reference proteome</keyword>
<gene>
    <name evidence="3" type="ORF">Zmor_001182</name>
</gene>
<dbReference type="SUPFAM" id="SSF49468">
    <property type="entry name" value="VHL"/>
    <property type="match status" value="1"/>
</dbReference>
<dbReference type="InterPro" id="IPR036208">
    <property type="entry name" value="VHL_sf"/>
</dbReference>
<dbReference type="InterPro" id="IPR037139">
    <property type="entry name" value="VHL_alpha_dom_sf"/>
</dbReference>
<dbReference type="FunFam" id="2.60.40.780:FF:000001">
    <property type="entry name" value="von Hippel-Lindau disease tumor suppressor"/>
    <property type="match status" value="1"/>
</dbReference>
<dbReference type="InterPro" id="IPR037140">
    <property type="entry name" value="VHL_beta_dom_sf"/>
</dbReference>
<reference evidence="3" key="1">
    <citation type="journal article" date="2023" name="G3 (Bethesda)">
        <title>Whole genome assemblies of Zophobas morio and Tenebrio molitor.</title>
        <authorList>
            <person name="Kaur S."/>
            <person name="Stinson S.A."/>
            <person name="diCenzo G.C."/>
        </authorList>
    </citation>
    <scope>NUCLEOTIDE SEQUENCE</scope>
    <source>
        <strain evidence="3">QUZm001</strain>
    </source>
</reference>
<accession>A0AA38J4Q7</accession>
<name>A0AA38J4Q7_9CUCU</name>
<dbReference type="CDD" id="cd05468">
    <property type="entry name" value="pVHL"/>
    <property type="match status" value="1"/>
</dbReference>
<dbReference type="Gene3D" id="1.10.750.10">
    <property type="entry name" value="von Hippel-Lindau disease tumour suppressor, alpha domain"/>
    <property type="match status" value="1"/>
</dbReference>
<dbReference type="EMBL" id="JALNTZ010000001">
    <property type="protein sequence ID" value="KAJ3665696.1"/>
    <property type="molecule type" value="Genomic_DNA"/>
</dbReference>
<organism evidence="3 4">
    <name type="scientific">Zophobas morio</name>
    <dbReference type="NCBI Taxonomy" id="2755281"/>
    <lineage>
        <taxon>Eukaryota</taxon>
        <taxon>Metazoa</taxon>
        <taxon>Ecdysozoa</taxon>
        <taxon>Arthropoda</taxon>
        <taxon>Hexapoda</taxon>
        <taxon>Insecta</taxon>
        <taxon>Pterygota</taxon>
        <taxon>Neoptera</taxon>
        <taxon>Endopterygota</taxon>
        <taxon>Coleoptera</taxon>
        <taxon>Polyphaga</taxon>
        <taxon>Cucujiformia</taxon>
        <taxon>Tenebrionidae</taxon>
        <taxon>Zophobas</taxon>
    </lineage>
</organism>
<proteinExistence type="inferred from homology"/>
<dbReference type="Pfam" id="PF01847">
    <property type="entry name" value="VHL"/>
    <property type="match status" value="1"/>
</dbReference>
<sequence>MAERIEEIRSVRNTDKAYVRFVNCTQRTVELIWANFTGKNIVYQVLEQGQFVDVNTFKKHPWIVLDKVTKDRLHIEGQFVYYPKTAKEYLHERFPTRQFPPDFNVRVQATITLPVYSLKYRCMLAIRNRCKLPKDVERLELPIGIIEDLKRSIAYRNGQMLQPIIRIV</sequence>
<comment type="caution">
    <text evidence="3">The sequence shown here is derived from an EMBL/GenBank/DDBJ whole genome shotgun (WGS) entry which is preliminary data.</text>
</comment>
<evidence type="ECO:0000256" key="1">
    <source>
        <dbReference type="ARBA" id="ARBA00010057"/>
    </source>
</evidence>
<comment type="similarity">
    <text evidence="1">Belongs to the VHL family.</text>
</comment>
<feature type="domain" description="von Hippel-Lindau disease tumour suppressor beta" evidence="2">
    <location>
        <begin position="8"/>
        <end position="87"/>
    </location>
</feature>
<evidence type="ECO:0000259" key="2">
    <source>
        <dbReference type="Pfam" id="PF01847"/>
    </source>
</evidence>
<dbReference type="Gene3D" id="2.60.40.780">
    <property type="entry name" value="von Hippel-Lindau disease tumour suppressor, beta domain"/>
    <property type="match status" value="1"/>
</dbReference>
<evidence type="ECO:0000313" key="4">
    <source>
        <dbReference type="Proteomes" id="UP001168821"/>
    </source>
</evidence>
<protein>
    <recommendedName>
        <fullName evidence="2">von Hippel-Lindau disease tumour suppressor beta domain-containing protein</fullName>
    </recommendedName>
</protein>
<dbReference type="InterPro" id="IPR022772">
    <property type="entry name" value="VHL_tumour_suppress_b/a_dom"/>
</dbReference>
<dbReference type="Proteomes" id="UP001168821">
    <property type="component" value="Unassembled WGS sequence"/>
</dbReference>
<dbReference type="InterPro" id="IPR024053">
    <property type="entry name" value="VHL_beta_dom"/>
</dbReference>
<dbReference type="AlphaFoldDB" id="A0AA38J4Q7"/>
<evidence type="ECO:0000313" key="3">
    <source>
        <dbReference type="EMBL" id="KAJ3665696.1"/>
    </source>
</evidence>